<dbReference type="AlphaFoldDB" id="A0A0L0P089"/>
<proteinExistence type="predicted"/>
<comment type="caution">
    <text evidence="1">The sequence shown here is derived from an EMBL/GenBank/DDBJ whole genome shotgun (WGS) entry which is preliminary data.</text>
</comment>
<organism evidence="1 2">
    <name type="scientific">Candidozyma auris</name>
    <name type="common">Yeast</name>
    <name type="synonym">Candida auris</name>
    <dbReference type="NCBI Taxonomy" id="498019"/>
    <lineage>
        <taxon>Eukaryota</taxon>
        <taxon>Fungi</taxon>
        <taxon>Dikarya</taxon>
        <taxon>Ascomycota</taxon>
        <taxon>Saccharomycotina</taxon>
        <taxon>Pichiomycetes</taxon>
        <taxon>Metschnikowiaceae</taxon>
        <taxon>Candidozyma</taxon>
    </lineage>
</organism>
<protein>
    <submittedName>
        <fullName evidence="1">Uncharacterized protein</fullName>
    </submittedName>
</protein>
<reference evidence="2" key="1">
    <citation type="journal article" date="2015" name="BMC Genomics">
        <title>Draft genome of a commonly misdiagnosed multidrug resistant pathogen Candida auris.</title>
        <authorList>
            <person name="Chatterjee S."/>
            <person name="Alampalli S.V."/>
            <person name="Nageshan R.K."/>
            <person name="Chettiar S.T."/>
            <person name="Joshi S."/>
            <person name="Tatu U.S."/>
        </authorList>
    </citation>
    <scope>NUCLEOTIDE SEQUENCE [LARGE SCALE GENOMIC DNA]</scope>
    <source>
        <strain evidence="2">6684</strain>
    </source>
</reference>
<dbReference type="EMBL" id="LGST01000022">
    <property type="protein sequence ID" value="KND99649.1"/>
    <property type="molecule type" value="Genomic_DNA"/>
</dbReference>
<sequence length="31" mass="3618">MNIVLQTKQYNSMDIEIKILKFFVLSMGEAL</sequence>
<accession>A0A0L0P089</accession>
<evidence type="ECO:0000313" key="2">
    <source>
        <dbReference type="Proteomes" id="UP000037122"/>
    </source>
</evidence>
<name>A0A0L0P089_CANAR</name>
<gene>
    <name evidence="1" type="ORF">QG37_03444</name>
</gene>
<dbReference type="VEuPathDB" id="FungiDB:QG37_03444"/>
<evidence type="ECO:0000313" key="1">
    <source>
        <dbReference type="EMBL" id="KND99649.1"/>
    </source>
</evidence>
<dbReference type="Proteomes" id="UP000037122">
    <property type="component" value="Unassembled WGS sequence"/>
</dbReference>